<dbReference type="AlphaFoldDB" id="A3HYC9"/>
<dbReference type="PROSITE" id="PS51340">
    <property type="entry name" value="MOSC"/>
    <property type="match status" value="1"/>
</dbReference>
<dbReference type="Pfam" id="PF03476">
    <property type="entry name" value="MOSC_N"/>
    <property type="match status" value="1"/>
</dbReference>
<dbReference type="EMBL" id="AAXU02000001">
    <property type="protein sequence ID" value="EAZ80265.1"/>
    <property type="molecule type" value="Genomic_DNA"/>
</dbReference>
<dbReference type="PANTHER" id="PTHR14237">
    <property type="entry name" value="MOLYBDOPTERIN COFACTOR SULFURASE MOSC"/>
    <property type="match status" value="1"/>
</dbReference>
<protein>
    <submittedName>
        <fullName evidence="2">MOSC domain protein</fullName>
    </submittedName>
</protein>
<dbReference type="EMBL" id="CM001023">
    <property type="protein sequence ID" value="EAZ80265.1"/>
    <property type="molecule type" value="Genomic_DNA"/>
</dbReference>
<dbReference type="Pfam" id="PF03473">
    <property type="entry name" value="MOSC"/>
    <property type="match status" value="1"/>
</dbReference>
<proteinExistence type="predicted"/>
<dbReference type="RefSeq" id="WP_008198841.1">
    <property type="nucleotide sequence ID" value="NZ_CM001023.1"/>
</dbReference>
<sequence length="269" mass="30509">MNQNLTIKDIFIYPIKSLGGIRVEEAYVEEKGLQYDRRWMLVTPDGNFISQRKLPQLALLQVVLAQDALLVFDKRNRSKQIRIPFDSTTGKTIQVQVWDDSMDAELVGNEFDFWFSKMLGTEVLLVRMPEKTKRPVDRKYAKNGETVSFADGMPYLIIGQSSLNDLNSKVSEKITMDRFRPNVVFSGGPAFFEDQMNFIKIGDIGFSVIKPCARCVMITVDQKSGEKGKEPLKTLAAYRSKNNKVLFGQNMVAMSFGKIQVGDPLLLMD</sequence>
<dbReference type="GO" id="GO:0030170">
    <property type="term" value="F:pyridoxal phosphate binding"/>
    <property type="evidence" value="ECO:0007669"/>
    <property type="project" value="InterPro"/>
</dbReference>
<dbReference type="SUPFAM" id="SSF50800">
    <property type="entry name" value="PK beta-barrel domain-like"/>
    <property type="match status" value="1"/>
</dbReference>
<accession>A3HYC9</accession>
<comment type="caution">
    <text evidence="2">The sequence shown here is derived from an EMBL/GenBank/DDBJ whole genome shotgun (WGS) entry which is preliminary data.</text>
</comment>
<name>A3HYC9_9BACT</name>
<dbReference type="PANTHER" id="PTHR14237:SF19">
    <property type="entry name" value="MITOCHONDRIAL AMIDOXIME REDUCING COMPONENT 1"/>
    <property type="match status" value="1"/>
</dbReference>
<organism evidence="2 3">
    <name type="scientific">Algoriphagus machipongonensis</name>
    <dbReference type="NCBI Taxonomy" id="388413"/>
    <lineage>
        <taxon>Bacteria</taxon>
        <taxon>Pseudomonadati</taxon>
        <taxon>Bacteroidota</taxon>
        <taxon>Cytophagia</taxon>
        <taxon>Cytophagales</taxon>
        <taxon>Cyclobacteriaceae</taxon>
        <taxon>Algoriphagus</taxon>
    </lineage>
</organism>
<dbReference type="GO" id="GO:0003824">
    <property type="term" value="F:catalytic activity"/>
    <property type="evidence" value="ECO:0007669"/>
    <property type="project" value="InterPro"/>
</dbReference>
<dbReference type="STRING" id="388413.ALPR1_05065"/>
<dbReference type="Proteomes" id="UP000003919">
    <property type="component" value="Chromosome"/>
</dbReference>
<dbReference type="InterPro" id="IPR005303">
    <property type="entry name" value="MOCOS_middle"/>
</dbReference>
<dbReference type="SUPFAM" id="SSF141673">
    <property type="entry name" value="MOSC N-terminal domain-like"/>
    <property type="match status" value="1"/>
</dbReference>
<dbReference type="InterPro" id="IPR005302">
    <property type="entry name" value="MoCF_Sase_C"/>
</dbReference>
<dbReference type="InterPro" id="IPR011037">
    <property type="entry name" value="Pyrv_Knase-like_insert_dom_sf"/>
</dbReference>
<keyword evidence="3" id="KW-1185">Reference proteome</keyword>
<evidence type="ECO:0000313" key="3">
    <source>
        <dbReference type="Proteomes" id="UP000003919"/>
    </source>
</evidence>
<gene>
    <name evidence="2" type="ORF">ALPR1_05065</name>
</gene>
<dbReference type="GO" id="GO:0030151">
    <property type="term" value="F:molybdenum ion binding"/>
    <property type="evidence" value="ECO:0007669"/>
    <property type="project" value="InterPro"/>
</dbReference>
<evidence type="ECO:0000313" key="2">
    <source>
        <dbReference type="EMBL" id="EAZ80265.1"/>
    </source>
</evidence>
<evidence type="ECO:0000259" key="1">
    <source>
        <dbReference type="PROSITE" id="PS51340"/>
    </source>
</evidence>
<dbReference type="eggNOG" id="COG3217">
    <property type="taxonomic scope" value="Bacteria"/>
</dbReference>
<dbReference type="OrthoDB" id="581532at2"/>
<dbReference type="HOGENOM" id="CLU_028286_0_1_10"/>
<reference evidence="2 3" key="1">
    <citation type="journal article" date="2011" name="J. Bacteriol.">
        <title>Complete genome sequence of Algoriphagus sp. PR1, bacterial prey of a colony-forming choanoflagellate.</title>
        <authorList>
            <person name="Alegado R.A."/>
            <person name="Ferriera S."/>
            <person name="Nusbaum C."/>
            <person name="Young S.K."/>
            <person name="Zeng Q."/>
            <person name="Imamovic A."/>
            <person name="Fairclough S.R."/>
            <person name="King N."/>
        </authorList>
    </citation>
    <scope>NUCLEOTIDE SEQUENCE [LARGE SCALE GENOMIC DNA]</scope>
    <source>
        <strain evidence="2 3">PR1</strain>
    </source>
</reference>
<feature type="domain" description="MOSC" evidence="1">
    <location>
        <begin position="123"/>
        <end position="268"/>
    </location>
</feature>